<accession>A0ABN6A8F1</accession>
<sequence length="132" mass="13780">MAGNRHIRWIDVAGYLGRLSEWQARDVQPTLPLVRQTMRVDGAGIQAMAARWGALVDGLNHTAVPTGLGLACQLSAAAVNGAHIDVTAFTAGMAAQVGARATSVGQADTRYTANEVESTTDLATMTQSVTSV</sequence>
<reference evidence="1 2" key="1">
    <citation type="journal article" date="2019" name="Emerg. Microbes Infect.">
        <title>Comprehensive subspecies identification of 175 nontuberculous mycobacteria species based on 7547 genomic profiles.</title>
        <authorList>
            <person name="Matsumoto Y."/>
            <person name="Kinjo T."/>
            <person name="Motooka D."/>
            <person name="Nabeya D."/>
            <person name="Jung N."/>
            <person name="Uechi K."/>
            <person name="Horii T."/>
            <person name="Iida T."/>
            <person name="Fujita J."/>
            <person name="Nakamura S."/>
        </authorList>
    </citation>
    <scope>NUCLEOTIDE SEQUENCE [LARGE SCALE GENOMIC DNA]</scope>
    <source>
        <strain evidence="1 2">JCM 18113</strain>
    </source>
</reference>
<evidence type="ECO:0000313" key="2">
    <source>
        <dbReference type="Proteomes" id="UP000465812"/>
    </source>
</evidence>
<dbReference type="EMBL" id="AP022590">
    <property type="protein sequence ID" value="BBY37732.1"/>
    <property type="molecule type" value="Genomic_DNA"/>
</dbReference>
<organism evidence="1 2">
    <name type="scientific">Mycobacterium mantenii</name>
    <dbReference type="NCBI Taxonomy" id="560555"/>
    <lineage>
        <taxon>Bacteria</taxon>
        <taxon>Bacillati</taxon>
        <taxon>Actinomycetota</taxon>
        <taxon>Actinomycetes</taxon>
        <taxon>Mycobacteriales</taxon>
        <taxon>Mycobacteriaceae</taxon>
        <taxon>Mycobacterium</taxon>
        <taxon>Mycobacterium avium complex (MAC)</taxon>
    </lineage>
</organism>
<proteinExistence type="predicted"/>
<name>A0ABN6A8F1_MYCNT</name>
<evidence type="ECO:0008006" key="3">
    <source>
        <dbReference type="Google" id="ProtNLM"/>
    </source>
</evidence>
<dbReference type="Proteomes" id="UP000465812">
    <property type="component" value="Chromosome"/>
</dbReference>
<protein>
    <recommendedName>
        <fullName evidence="3">ESX-1 secretion-associated protein</fullName>
    </recommendedName>
</protein>
<gene>
    <name evidence="1" type="ORF">MMAN_18660</name>
</gene>
<keyword evidence="2" id="KW-1185">Reference proteome</keyword>
<evidence type="ECO:0000313" key="1">
    <source>
        <dbReference type="EMBL" id="BBY37732.1"/>
    </source>
</evidence>